<dbReference type="EMBL" id="LUGG01000007">
    <property type="protein sequence ID" value="OBZ73040.1"/>
    <property type="molecule type" value="Genomic_DNA"/>
</dbReference>
<protein>
    <submittedName>
        <fullName evidence="1">Uncharacterized protein</fullName>
    </submittedName>
</protein>
<evidence type="ECO:0000313" key="1">
    <source>
        <dbReference type="EMBL" id="OBZ73040.1"/>
    </source>
</evidence>
<evidence type="ECO:0000313" key="2">
    <source>
        <dbReference type="Proteomes" id="UP000092993"/>
    </source>
</evidence>
<keyword evidence="2" id="KW-1185">Reference proteome</keyword>
<proteinExistence type="predicted"/>
<sequence length="66" mass="8041">MHKLYRTLNSGYTSLFFYALQQDHDHRRFLHRPNSTTTRAIYYAERRTKAHRKTLWGMQGVFHATR</sequence>
<dbReference type="AlphaFoldDB" id="A0A1C7M817"/>
<organism evidence="1 2">
    <name type="scientific">Grifola frondosa</name>
    <name type="common">Maitake</name>
    <name type="synonym">Polyporus frondosus</name>
    <dbReference type="NCBI Taxonomy" id="5627"/>
    <lineage>
        <taxon>Eukaryota</taxon>
        <taxon>Fungi</taxon>
        <taxon>Dikarya</taxon>
        <taxon>Basidiomycota</taxon>
        <taxon>Agaricomycotina</taxon>
        <taxon>Agaricomycetes</taxon>
        <taxon>Polyporales</taxon>
        <taxon>Grifolaceae</taxon>
        <taxon>Grifola</taxon>
    </lineage>
</organism>
<reference evidence="1 2" key="1">
    <citation type="submission" date="2016-03" db="EMBL/GenBank/DDBJ databases">
        <title>Whole genome sequencing of Grifola frondosa 9006-11.</title>
        <authorList>
            <person name="Min B."/>
            <person name="Park H."/>
            <person name="Kim J.-G."/>
            <person name="Cho H."/>
            <person name="Oh Y.-L."/>
            <person name="Kong W.-S."/>
            <person name="Choi I.-G."/>
        </authorList>
    </citation>
    <scope>NUCLEOTIDE SEQUENCE [LARGE SCALE GENOMIC DNA]</scope>
    <source>
        <strain evidence="1 2">9006-11</strain>
    </source>
</reference>
<name>A0A1C7M817_GRIFR</name>
<comment type="caution">
    <text evidence="1">The sequence shown here is derived from an EMBL/GenBank/DDBJ whole genome shotgun (WGS) entry which is preliminary data.</text>
</comment>
<accession>A0A1C7M817</accession>
<dbReference type="Proteomes" id="UP000092993">
    <property type="component" value="Unassembled WGS sequence"/>
</dbReference>
<gene>
    <name evidence="1" type="ORF">A0H81_07125</name>
</gene>